<evidence type="ECO:0000259" key="1">
    <source>
        <dbReference type="Pfam" id="PF13175"/>
    </source>
</evidence>
<dbReference type="PANTHER" id="PTHR43581:SF2">
    <property type="entry name" value="EXCINUCLEASE ATPASE SUBUNIT"/>
    <property type="match status" value="1"/>
</dbReference>
<dbReference type="PANTHER" id="PTHR43581">
    <property type="entry name" value="ATP/GTP PHOSPHATASE"/>
    <property type="match status" value="1"/>
</dbReference>
<dbReference type="Gene3D" id="3.40.50.300">
    <property type="entry name" value="P-loop containing nucleotide triphosphate hydrolases"/>
    <property type="match status" value="1"/>
</dbReference>
<evidence type="ECO:0000313" key="3">
    <source>
        <dbReference type="Proteomes" id="UP000741863"/>
    </source>
</evidence>
<reference evidence="2 3" key="1">
    <citation type="submission" date="2021-01" db="EMBL/GenBank/DDBJ databases">
        <title>Genomic Encyclopedia of Type Strains, Phase IV (KMG-IV): sequencing the most valuable type-strain genomes for metagenomic binning, comparative biology and taxonomic classification.</title>
        <authorList>
            <person name="Goeker M."/>
        </authorList>
    </citation>
    <scope>NUCLEOTIDE SEQUENCE [LARGE SCALE GENOMIC DNA]</scope>
    <source>
        <strain evidence="2 3">DSM 25540</strain>
    </source>
</reference>
<keyword evidence="2" id="KW-0067">ATP-binding</keyword>
<dbReference type="InterPro" id="IPR051396">
    <property type="entry name" value="Bact_Antivir_Def_Nuclease"/>
</dbReference>
<dbReference type="GO" id="GO:0005524">
    <property type="term" value="F:ATP binding"/>
    <property type="evidence" value="ECO:0007669"/>
    <property type="project" value="UniProtKB-KW"/>
</dbReference>
<name>A0ABS2PFS8_9BACL</name>
<keyword evidence="3" id="KW-1185">Reference proteome</keyword>
<dbReference type="RefSeq" id="WP_204699040.1">
    <property type="nucleotide sequence ID" value="NZ_JAFBEC010000011.1"/>
</dbReference>
<proteinExistence type="predicted"/>
<sequence length="444" mass="51831">MKLKEISIKKLFGIFNHEIKLSIDRGITIVIGENGLGKTKILEMVEAFFKGEFYKLANIEYESLIFKFEDNVSWEIFKNETQEKEVSLSVSQKRKGKKEEVFLLELDVYNPEAIRREAMHIARGSNTLRRSGPNTWEHRYTGELYNSLEIVERYSANQPRRFDNDSIKNSDSPQWFIDRFEKVQVSLIETQRVYNFGNPDRAPIETVRKYSRELTESIKQKLTESTELSSKLDRTYPNRLVNELKEGNRSVSESDLNDELKALEDKRSLLDEVGLVETDKNSDLLLIDKPEDTVKNVLMLYVKDSFDKLSIFDEIAEKIRLLLKIINERFKHKKLYVNKEDGFAFKSTVLKEGDIYRQIPLEQLSSGEKNELILFYHLIFNTSPNSLILIDEPEISLHISWQNKFISDLKEIHNLNKLDILIATHSPDIISNNWDLKVELQGVE</sequence>
<feature type="domain" description="Endonuclease GajA/Old nuclease/RecF-like AAA" evidence="1">
    <location>
        <begin position="1"/>
        <end position="430"/>
    </location>
</feature>
<keyword evidence="2" id="KW-0547">Nucleotide-binding</keyword>
<evidence type="ECO:0000313" key="2">
    <source>
        <dbReference type="EMBL" id="MBM7634294.1"/>
    </source>
</evidence>
<dbReference type="EMBL" id="JAFBEC010000011">
    <property type="protein sequence ID" value="MBM7634294.1"/>
    <property type="molecule type" value="Genomic_DNA"/>
</dbReference>
<organism evidence="2 3">
    <name type="scientific">Geomicrobium sediminis</name>
    <dbReference type="NCBI Taxonomy" id="1347788"/>
    <lineage>
        <taxon>Bacteria</taxon>
        <taxon>Bacillati</taxon>
        <taxon>Bacillota</taxon>
        <taxon>Bacilli</taxon>
        <taxon>Bacillales</taxon>
        <taxon>Geomicrobium</taxon>
    </lineage>
</organism>
<accession>A0ABS2PFS8</accession>
<dbReference type="Pfam" id="PF13175">
    <property type="entry name" value="AAA_15"/>
    <property type="match status" value="1"/>
</dbReference>
<dbReference type="InterPro" id="IPR041685">
    <property type="entry name" value="AAA_GajA/Old/RecF-like"/>
</dbReference>
<gene>
    <name evidence="2" type="ORF">JOD17_003396</name>
</gene>
<dbReference type="SUPFAM" id="SSF52540">
    <property type="entry name" value="P-loop containing nucleoside triphosphate hydrolases"/>
    <property type="match status" value="1"/>
</dbReference>
<dbReference type="InterPro" id="IPR027417">
    <property type="entry name" value="P-loop_NTPase"/>
</dbReference>
<protein>
    <submittedName>
        <fullName evidence="2">ATP-binding protein involved in virulence</fullName>
    </submittedName>
</protein>
<dbReference type="Proteomes" id="UP000741863">
    <property type="component" value="Unassembled WGS sequence"/>
</dbReference>
<comment type="caution">
    <text evidence="2">The sequence shown here is derived from an EMBL/GenBank/DDBJ whole genome shotgun (WGS) entry which is preliminary data.</text>
</comment>